<proteinExistence type="predicted"/>
<dbReference type="InterPro" id="IPR011972">
    <property type="entry name" value="CHP02285"/>
</dbReference>
<protein>
    <recommendedName>
        <fullName evidence="3">TIGR02285 family protein</fullName>
    </recommendedName>
</protein>
<dbReference type="SUPFAM" id="SSF53850">
    <property type="entry name" value="Periplasmic binding protein-like II"/>
    <property type="match status" value="1"/>
</dbReference>
<name>A0A5E6V2A7_PSEFL</name>
<sequence length="294" mass="33449">MVFRLKLRWLLTLAVSCALLPGVATAKEKLLWLIRDLPPFTIFEGPEQGQGVLDRMLPLLIAQMPEYEHSIVRVNRARGIQMLQEPSFTCDPTLLWTPERAKYAYFSSPTMATLSSGLLVRNEDQTLIEPYLQGGSVDLKRLLTQSTLKLGIVAERSYSASVDKLLRQLPDSAFNRHYGTEATASLLQMQQLGRLQLVLGYWPELRYLLNQQGADTHSYRFYPIQSVQPYQLMHVACSDTPLGREAIGHIDKLLPALRRDTLPDLYARWLDPEQREAYMQRAAELADDQAYATP</sequence>
<dbReference type="EMBL" id="CABVHF010000016">
    <property type="protein sequence ID" value="VVN11933.1"/>
    <property type="molecule type" value="Genomic_DNA"/>
</dbReference>
<gene>
    <name evidence="1" type="ORF">PS631_03911</name>
</gene>
<dbReference type="Proteomes" id="UP000399692">
    <property type="component" value="Unassembled WGS sequence"/>
</dbReference>
<dbReference type="NCBIfam" id="TIGR02285">
    <property type="entry name" value="TIGR02285 family protein"/>
    <property type="match status" value="1"/>
</dbReference>
<evidence type="ECO:0000313" key="1">
    <source>
        <dbReference type="EMBL" id="VVN11933.1"/>
    </source>
</evidence>
<reference evidence="1 2" key="1">
    <citation type="submission" date="2019-09" db="EMBL/GenBank/DDBJ databases">
        <authorList>
            <person name="Chandra G."/>
            <person name="Truman W A."/>
        </authorList>
    </citation>
    <scope>NUCLEOTIDE SEQUENCE [LARGE SCALE GENOMIC DNA]</scope>
    <source>
        <strain evidence="1">PS631</strain>
    </source>
</reference>
<dbReference type="AlphaFoldDB" id="A0A5E6V2A7"/>
<organism evidence="1 2">
    <name type="scientific">Pseudomonas fluorescens</name>
    <dbReference type="NCBI Taxonomy" id="294"/>
    <lineage>
        <taxon>Bacteria</taxon>
        <taxon>Pseudomonadati</taxon>
        <taxon>Pseudomonadota</taxon>
        <taxon>Gammaproteobacteria</taxon>
        <taxon>Pseudomonadales</taxon>
        <taxon>Pseudomonadaceae</taxon>
        <taxon>Pseudomonas</taxon>
    </lineage>
</organism>
<evidence type="ECO:0008006" key="3">
    <source>
        <dbReference type="Google" id="ProtNLM"/>
    </source>
</evidence>
<evidence type="ECO:0000313" key="2">
    <source>
        <dbReference type="Proteomes" id="UP000399692"/>
    </source>
</evidence>
<accession>A0A5E6V2A7</accession>
<dbReference type="Gene3D" id="3.40.190.10">
    <property type="entry name" value="Periplasmic binding protein-like II"/>
    <property type="match status" value="2"/>
</dbReference>